<organism evidence="2 4">
    <name type="scientific">Flavobacterium glaciei</name>
    <dbReference type="NCBI Taxonomy" id="386300"/>
    <lineage>
        <taxon>Bacteria</taxon>
        <taxon>Pseudomonadati</taxon>
        <taxon>Bacteroidota</taxon>
        <taxon>Flavobacteriia</taxon>
        <taxon>Flavobacteriales</taxon>
        <taxon>Flavobacteriaceae</taxon>
        <taxon>Flavobacterium</taxon>
    </lineage>
</organism>
<dbReference type="EMBL" id="QQBA01000001">
    <property type="protein sequence ID" value="RDI58317.1"/>
    <property type="molecule type" value="Genomic_DNA"/>
</dbReference>
<dbReference type="Proteomes" id="UP000254518">
    <property type="component" value="Unassembled WGS sequence"/>
</dbReference>
<dbReference type="EMBL" id="VLKX01000001">
    <property type="protein sequence ID" value="TWI52104.1"/>
    <property type="molecule type" value="Genomic_DNA"/>
</dbReference>
<reference evidence="2 4" key="1">
    <citation type="journal article" date="2015" name="Stand. Genomic Sci.">
        <title>Genomic Encyclopedia of Bacterial and Archaeal Type Strains, Phase III: the genomes of soil and plant-associated and newly described type strains.</title>
        <authorList>
            <person name="Whitman W.B."/>
            <person name="Woyke T."/>
            <person name="Klenk H.P."/>
            <person name="Zhou Y."/>
            <person name="Lilburn T.G."/>
            <person name="Beck B.J."/>
            <person name="De Vos P."/>
            <person name="Vandamme P."/>
            <person name="Eisen J.A."/>
            <person name="Garrity G."/>
            <person name="Hugenholtz P."/>
            <person name="Kyrpides N.C."/>
        </authorList>
    </citation>
    <scope>NUCLEOTIDE SEQUENCE [LARGE SCALE GENOMIC DNA]</scope>
    <source>
        <strain evidence="2 4">CGMCC 1.5380</strain>
    </source>
</reference>
<proteinExistence type="predicted"/>
<reference evidence="1 3" key="2">
    <citation type="submission" date="2018-07" db="EMBL/GenBank/DDBJ databases">
        <title>Genomic Encyclopedia of Type Strains, Phase IV (KMG-IV): sequencing the most valuable type-strain genomes for metagenomic binning, comparative biology and taxonomic classification.</title>
        <authorList>
            <person name="Goeker M."/>
        </authorList>
    </citation>
    <scope>NUCLEOTIDE SEQUENCE [LARGE SCALE GENOMIC DNA]</scope>
    <source>
        <strain evidence="1 3">DSM 19728</strain>
    </source>
</reference>
<gene>
    <name evidence="1" type="ORF">DFR66_101245</name>
    <name evidence="2" type="ORF">IQ02_00243</name>
</gene>
<evidence type="ECO:0000313" key="4">
    <source>
        <dbReference type="Proteomes" id="UP000321392"/>
    </source>
</evidence>
<reference evidence="2" key="3">
    <citation type="submission" date="2019-07" db="EMBL/GenBank/DDBJ databases">
        <authorList>
            <person name="Whitman W."/>
            <person name="Huntemann M."/>
            <person name="Clum A."/>
            <person name="Pillay M."/>
            <person name="Palaniappan K."/>
            <person name="Varghese N."/>
            <person name="Mikhailova N."/>
            <person name="Stamatis D."/>
            <person name="Reddy T."/>
            <person name="Daum C."/>
            <person name="Shapiro N."/>
            <person name="Ivanova N."/>
            <person name="Kyrpides N."/>
            <person name="Woyke T."/>
        </authorList>
    </citation>
    <scope>NUCLEOTIDE SEQUENCE</scope>
    <source>
        <strain evidence="2">CGMCC 1.5380</strain>
    </source>
</reference>
<name>A0A562Q5V0_9FLAO</name>
<protein>
    <submittedName>
        <fullName evidence="2">Exostosin family protein</fullName>
    </submittedName>
</protein>
<comment type="caution">
    <text evidence="2">The sequence shown here is derived from an EMBL/GenBank/DDBJ whole genome shotgun (WGS) entry which is preliminary data.</text>
</comment>
<evidence type="ECO:0000313" key="3">
    <source>
        <dbReference type="Proteomes" id="UP000254518"/>
    </source>
</evidence>
<evidence type="ECO:0000313" key="2">
    <source>
        <dbReference type="EMBL" id="TWI52104.1"/>
    </source>
</evidence>
<accession>A0A562Q5V0</accession>
<dbReference type="RefSeq" id="WP_114753031.1">
    <property type="nucleotide sequence ID" value="NZ_QQBA01000001.1"/>
</dbReference>
<sequence>MLKIYTDQLFLTPENRRCVFPLLFDLCYTKNHRLLERYELMTQMEEAEVVIVPLDISEYFQKKQQKWLFDYLDKAIALHKKVWVYTAGDYGLTLNKAVYTFRLSGFNSKFDANTFILPSFIEDPYATIQNQFQPISKEALPKIGFVGHASNSWTKWIKEILVFLLHNYKRLTKVLFTDYQAFYPSSIKRYKYLSLLQKNNQIETDFIFRKQYRAGVKTAQDKQKTTQDFFKNIAANPYTFCLRGAGNYSVRFYETLAMGRIPFVIDTDFRLPLEGIVDWEAHCIRASDTNICEALIAFHQKTTAENFEKMQVNNRNLWLQLLNRESYFITLSTLFNEKI</sequence>
<evidence type="ECO:0000313" key="1">
    <source>
        <dbReference type="EMBL" id="RDI58317.1"/>
    </source>
</evidence>
<dbReference type="AlphaFoldDB" id="A0A562Q5V0"/>
<dbReference type="OrthoDB" id="1416011at2"/>
<dbReference type="Proteomes" id="UP000321392">
    <property type="component" value="Unassembled WGS sequence"/>
</dbReference>
<keyword evidence="3" id="KW-1185">Reference proteome</keyword>